<sequence length="256" mass="28840">MRHKLAAQLYTLRNELRRDFPGTLRELARMGWTAVQIDGLHGNDPKEIAAVMNELGLRTAGMHVGLERMKHDLPAVLEEARLFGTRDFICHSLPDALMNPAGYASVRSDLREAAGKVAGQGFRVGYHNHDFEFHTRMEGGYALDYVLELDPGRPVYAEIDTYWVKKAGLDPLTYIQAYANRMPILHLKDMTADEARTFAAIGTGSIDFVPILRWGERNGVEWYAVEQDYCPGPPLDSLALSFDNLMRMETEIARSV</sequence>
<evidence type="ECO:0000313" key="2">
    <source>
        <dbReference type="Proteomes" id="UP000547209"/>
    </source>
</evidence>
<proteinExistence type="predicted"/>
<dbReference type="RefSeq" id="WP_185143934.1">
    <property type="nucleotide sequence ID" value="NZ_JACJVP010000027.1"/>
</dbReference>
<comment type="caution">
    <text evidence="1">The sequence shown here is derived from an EMBL/GenBank/DDBJ whole genome shotgun (WGS) entry which is preliminary data.</text>
</comment>
<dbReference type="InterPro" id="IPR036237">
    <property type="entry name" value="Xyl_isomerase-like_sf"/>
</dbReference>
<dbReference type="AlphaFoldDB" id="A0A7X0RRY2"/>
<evidence type="ECO:0000313" key="1">
    <source>
        <dbReference type="EMBL" id="MBB6672455.1"/>
    </source>
</evidence>
<gene>
    <name evidence="1" type="ORF">H7C19_17385</name>
</gene>
<dbReference type="SUPFAM" id="SSF51658">
    <property type="entry name" value="Xylose isomerase-like"/>
    <property type="match status" value="1"/>
</dbReference>
<name>A0A7X0RRY2_9BACL</name>
<keyword evidence="2" id="KW-1185">Reference proteome</keyword>
<dbReference type="Proteomes" id="UP000547209">
    <property type="component" value="Unassembled WGS sequence"/>
</dbReference>
<dbReference type="GO" id="GO:0016853">
    <property type="term" value="F:isomerase activity"/>
    <property type="evidence" value="ECO:0007669"/>
    <property type="project" value="UniProtKB-KW"/>
</dbReference>
<keyword evidence="1" id="KW-0413">Isomerase</keyword>
<dbReference type="PANTHER" id="PTHR12110">
    <property type="entry name" value="HYDROXYPYRUVATE ISOMERASE"/>
    <property type="match status" value="1"/>
</dbReference>
<dbReference type="EMBL" id="JACJVP010000027">
    <property type="protein sequence ID" value="MBB6672455.1"/>
    <property type="molecule type" value="Genomic_DNA"/>
</dbReference>
<protein>
    <submittedName>
        <fullName evidence="1">Sugar phosphate isomerase/epimerase</fullName>
    </submittedName>
</protein>
<reference evidence="1 2" key="1">
    <citation type="submission" date="2020-08" db="EMBL/GenBank/DDBJ databases">
        <title>Cohnella phylogeny.</title>
        <authorList>
            <person name="Dunlap C."/>
        </authorList>
    </citation>
    <scope>NUCLEOTIDE SEQUENCE [LARGE SCALE GENOMIC DNA]</scope>
    <source>
        <strain evidence="1 2">DSM 28246</strain>
    </source>
</reference>
<dbReference type="InterPro" id="IPR050312">
    <property type="entry name" value="IolE/XylAMocC-like"/>
</dbReference>
<organism evidence="1 2">
    <name type="scientific">Cohnella nanjingensis</name>
    <dbReference type="NCBI Taxonomy" id="1387779"/>
    <lineage>
        <taxon>Bacteria</taxon>
        <taxon>Bacillati</taxon>
        <taxon>Bacillota</taxon>
        <taxon>Bacilli</taxon>
        <taxon>Bacillales</taxon>
        <taxon>Paenibacillaceae</taxon>
        <taxon>Cohnella</taxon>
    </lineage>
</organism>
<dbReference type="PANTHER" id="PTHR12110:SF41">
    <property type="entry name" value="INOSOSE DEHYDRATASE"/>
    <property type="match status" value="1"/>
</dbReference>
<accession>A0A7X0RRY2</accession>
<dbReference type="Gene3D" id="3.20.20.150">
    <property type="entry name" value="Divalent-metal-dependent TIM barrel enzymes"/>
    <property type="match status" value="1"/>
</dbReference>